<evidence type="ECO:0000313" key="1">
    <source>
        <dbReference type="EMBL" id="GBN87812.1"/>
    </source>
</evidence>
<comment type="caution">
    <text evidence="1">The sequence shown here is derived from an EMBL/GenBank/DDBJ whole genome shotgun (WGS) entry which is preliminary data.</text>
</comment>
<accession>A0A4Y2SHV0</accession>
<evidence type="ECO:0008006" key="3">
    <source>
        <dbReference type="Google" id="ProtNLM"/>
    </source>
</evidence>
<keyword evidence="2" id="KW-1185">Reference proteome</keyword>
<proteinExistence type="predicted"/>
<evidence type="ECO:0000313" key="2">
    <source>
        <dbReference type="Proteomes" id="UP000499080"/>
    </source>
</evidence>
<gene>
    <name evidence="1" type="ORF">AVEN_112210_1</name>
</gene>
<dbReference type="EMBL" id="BGPR01021982">
    <property type="protein sequence ID" value="GBN87812.1"/>
    <property type="molecule type" value="Genomic_DNA"/>
</dbReference>
<organism evidence="1 2">
    <name type="scientific">Araneus ventricosus</name>
    <name type="common">Orbweaver spider</name>
    <name type="synonym">Epeira ventricosa</name>
    <dbReference type="NCBI Taxonomy" id="182803"/>
    <lineage>
        <taxon>Eukaryota</taxon>
        <taxon>Metazoa</taxon>
        <taxon>Ecdysozoa</taxon>
        <taxon>Arthropoda</taxon>
        <taxon>Chelicerata</taxon>
        <taxon>Arachnida</taxon>
        <taxon>Araneae</taxon>
        <taxon>Araneomorphae</taxon>
        <taxon>Entelegynae</taxon>
        <taxon>Araneoidea</taxon>
        <taxon>Araneidae</taxon>
        <taxon>Araneus</taxon>
    </lineage>
</organism>
<reference evidence="1 2" key="1">
    <citation type="journal article" date="2019" name="Sci. Rep.">
        <title>Orb-weaving spider Araneus ventricosus genome elucidates the spidroin gene catalogue.</title>
        <authorList>
            <person name="Kono N."/>
            <person name="Nakamura H."/>
            <person name="Ohtoshi R."/>
            <person name="Moran D.A.P."/>
            <person name="Shinohara A."/>
            <person name="Yoshida Y."/>
            <person name="Fujiwara M."/>
            <person name="Mori M."/>
            <person name="Tomita M."/>
            <person name="Arakawa K."/>
        </authorList>
    </citation>
    <scope>NUCLEOTIDE SEQUENCE [LARGE SCALE GENOMIC DNA]</scope>
</reference>
<dbReference type="OrthoDB" id="5967017at2759"/>
<protein>
    <recommendedName>
        <fullName evidence="3">Peptidase aspartic putative domain-containing protein</fullName>
    </recommendedName>
</protein>
<name>A0A4Y2SHV0_ARAVE</name>
<dbReference type="Proteomes" id="UP000499080">
    <property type="component" value="Unassembled WGS sequence"/>
</dbReference>
<dbReference type="AlphaFoldDB" id="A0A4Y2SHV0"/>
<sequence length="202" mass="22619">MLMLITFVRNKYDSNDAVKFNDSGDFVVIDIVTYDDVFMAVHELKNLLQLLRFSSFLHKKDLAREFRLSPLGKETLSQGLFGGKQTPETEHYQYTINVERIDGKFSCQMSVTDQPKICTTPSRVRDKHFPAGLENHGIVLTDIGEETPPIRLLLGADVLGRILLGKIEVLKSGISAIETSFGWSILGSEKKTTLVNIVTLCV</sequence>